<dbReference type="EMBL" id="JBJUIK010000008">
    <property type="protein sequence ID" value="KAL3519261.1"/>
    <property type="molecule type" value="Genomic_DNA"/>
</dbReference>
<proteinExistence type="predicted"/>
<comment type="caution">
    <text evidence="2">The sequence shown here is derived from an EMBL/GenBank/DDBJ whole genome shotgun (WGS) entry which is preliminary data.</text>
</comment>
<evidence type="ECO:0000313" key="3">
    <source>
        <dbReference type="Proteomes" id="UP001630127"/>
    </source>
</evidence>
<dbReference type="Proteomes" id="UP001630127">
    <property type="component" value="Unassembled WGS sequence"/>
</dbReference>
<gene>
    <name evidence="2" type="ORF">ACH5RR_017410</name>
</gene>
<dbReference type="AlphaFoldDB" id="A0ABD2ZIF4"/>
<feature type="region of interest" description="Disordered" evidence="1">
    <location>
        <begin position="172"/>
        <end position="195"/>
    </location>
</feature>
<reference evidence="2 3" key="1">
    <citation type="submission" date="2024-11" db="EMBL/GenBank/DDBJ databases">
        <title>A near-complete genome assembly of Cinchona calisaya.</title>
        <authorList>
            <person name="Lian D.C."/>
            <person name="Zhao X.W."/>
            <person name="Wei L."/>
        </authorList>
    </citation>
    <scope>NUCLEOTIDE SEQUENCE [LARGE SCALE GENOMIC DNA]</scope>
    <source>
        <tissue evidence="2">Nenye</tissue>
    </source>
</reference>
<keyword evidence="3" id="KW-1185">Reference proteome</keyword>
<name>A0ABD2ZIF4_9GENT</name>
<evidence type="ECO:0000256" key="1">
    <source>
        <dbReference type="SAM" id="MobiDB-lite"/>
    </source>
</evidence>
<dbReference type="Gene3D" id="3.40.1280.30">
    <property type="match status" value="1"/>
</dbReference>
<organism evidence="2 3">
    <name type="scientific">Cinchona calisaya</name>
    <dbReference type="NCBI Taxonomy" id="153742"/>
    <lineage>
        <taxon>Eukaryota</taxon>
        <taxon>Viridiplantae</taxon>
        <taxon>Streptophyta</taxon>
        <taxon>Embryophyta</taxon>
        <taxon>Tracheophyta</taxon>
        <taxon>Spermatophyta</taxon>
        <taxon>Magnoliopsida</taxon>
        <taxon>eudicotyledons</taxon>
        <taxon>Gunneridae</taxon>
        <taxon>Pentapetalae</taxon>
        <taxon>asterids</taxon>
        <taxon>lamiids</taxon>
        <taxon>Gentianales</taxon>
        <taxon>Rubiaceae</taxon>
        <taxon>Cinchonoideae</taxon>
        <taxon>Cinchoneae</taxon>
        <taxon>Cinchona</taxon>
    </lineage>
</organism>
<accession>A0ABD2ZIF4</accession>
<protein>
    <submittedName>
        <fullName evidence="2">Uncharacterized protein</fullName>
    </submittedName>
</protein>
<dbReference type="PANTHER" id="PTHR13563">
    <property type="entry name" value="TRNA (GUANINE-9-) METHYLTRANSFERASE"/>
    <property type="match status" value="1"/>
</dbReference>
<sequence length="195" mass="23035">MTSSKFVHPTDYVRLCCKWMMPLSCSSLVDWLQRRNAEPVAKAPGNDKWVIKKENQPYDEAFQDQSEGRPCIQDSRLRNRMEPVERDNLEESKVTGHSDYYPPYRSYLKMSSSQLYLICLGDGNWHPLLDIPNNIVLVLTINPAAQILLIYLEPRDWKATFFQVIPQRKRCDTESEEHHHDVEEDLERKRRRIET</sequence>
<dbReference type="PANTHER" id="PTHR13563:SF13">
    <property type="entry name" value="TRNA METHYLTRANSFERASE 10 HOMOLOG A"/>
    <property type="match status" value="1"/>
</dbReference>
<evidence type="ECO:0000313" key="2">
    <source>
        <dbReference type="EMBL" id="KAL3519261.1"/>
    </source>
</evidence>
<dbReference type="InterPro" id="IPR038459">
    <property type="entry name" value="MT_TRM10-typ_sf"/>
</dbReference>
<dbReference type="InterPro" id="IPR007356">
    <property type="entry name" value="tRNA_m1G_MeTrfase_euk"/>
</dbReference>